<keyword evidence="1" id="KW-0812">Transmembrane</keyword>
<keyword evidence="1" id="KW-1133">Transmembrane helix</keyword>
<dbReference type="Proteomes" id="UP001341135">
    <property type="component" value="Chromosome"/>
</dbReference>
<feature type="transmembrane region" description="Helical" evidence="1">
    <location>
        <begin position="184"/>
        <end position="202"/>
    </location>
</feature>
<feature type="transmembrane region" description="Helical" evidence="1">
    <location>
        <begin position="21"/>
        <end position="39"/>
    </location>
</feature>
<feature type="transmembrane region" description="Helical" evidence="1">
    <location>
        <begin position="45"/>
        <end position="66"/>
    </location>
</feature>
<feature type="transmembrane region" description="Helical" evidence="1">
    <location>
        <begin position="111"/>
        <end position="136"/>
    </location>
</feature>
<feature type="transmembrane region" description="Helical" evidence="1">
    <location>
        <begin position="214"/>
        <end position="235"/>
    </location>
</feature>
<feature type="transmembrane region" description="Helical" evidence="1">
    <location>
        <begin position="309"/>
        <end position="325"/>
    </location>
</feature>
<evidence type="ECO:0000256" key="1">
    <source>
        <dbReference type="SAM" id="Phobius"/>
    </source>
</evidence>
<reference evidence="2 3" key="1">
    <citation type="submission" date="2023-09" db="EMBL/GenBank/DDBJ databases">
        <title>Pyrofollis japonicus gen. nov. sp. nov., a novel member of the family Pyrodictiaceae isolated from the Iheya North hydrothermal field.</title>
        <authorList>
            <person name="Miyazaki U."/>
            <person name="Sanari M."/>
            <person name="Tame A."/>
            <person name="Kitajima M."/>
            <person name="Okamoto A."/>
            <person name="Sawayama S."/>
            <person name="Miyazaki J."/>
            <person name="Takai K."/>
            <person name="Nakagawa S."/>
        </authorList>
    </citation>
    <scope>NUCLEOTIDE SEQUENCE [LARGE SCALE GENOMIC DNA]</scope>
    <source>
        <strain evidence="2 3">AV2</strain>
    </source>
</reference>
<protein>
    <submittedName>
        <fullName evidence="2">Uncharacterized protein</fullName>
    </submittedName>
</protein>
<gene>
    <name evidence="2" type="ORF">PABY_01420</name>
</gene>
<name>A0ABN6ZQ69_9CREN</name>
<sequence length="356" mass="36144">MVLAFPGLLSALVWCMAGRGLALYLVLGVVGLAVGLWGAHGGSVVLAVVGGLLGILGFGEVTVHGLEEAAHAYGLRRYAAGVLVNSLAVAPELLLAYSIGSRGVAEGNPELVELAVLSVMVSAGFNLAVLGIVVLMGRGRLRTPSEASAIELPLLRAVVAAVSVIVLYALVEAAYLGVVPRDPLEASLTLLVFFLVYILWVVRAGREPGAGAGGLGWAPWLLGGLGGLVAAAEAMSAGVEGMVHGMGLGAAGLLIGLVGVAPEAALNLLAAARGRREEAGFGLIAATSATLLLVYAVLAILLPLPLDRYIVYTLGVLAAGLWLVQHSIASGGELDKNEAVLIILLSVSSLLLLARV</sequence>
<keyword evidence="1" id="KW-0472">Membrane</keyword>
<feature type="transmembrane region" description="Helical" evidence="1">
    <location>
        <begin position="247"/>
        <end position="269"/>
    </location>
</feature>
<proteinExistence type="predicted"/>
<feature type="transmembrane region" description="Helical" evidence="1">
    <location>
        <begin position="78"/>
        <end position="99"/>
    </location>
</feature>
<evidence type="ECO:0000313" key="2">
    <source>
        <dbReference type="EMBL" id="BES80575.1"/>
    </source>
</evidence>
<organism evidence="2 3">
    <name type="scientific">Pyrodictium abyssi</name>
    <dbReference type="NCBI Taxonomy" id="54256"/>
    <lineage>
        <taxon>Archaea</taxon>
        <taxon>Thermoproteota</taxon>
        <taxon>Thermoprotei</taxon>
        <taxon>Desulfurococcales</taxon>
        <taxon>Pyrodictiaceae</taxon>
        <taxon>Pyrodictium</taxon>
    </lineage>
</organism>
<accession>A0ABN6ZQ69</accession>
<feature type="transmembrane region" description="Helical" evidence="1">
    <location>
        <begin position="157"/>
        <end position="178"/>
    </location>
</feature>
<dbReference type="EMBL" id="AP028907">
    <property type="protein sequence ID" value="BES80575.1"/>
    <property type="molecule type" value="Genomic_DNA"/>
</dbReference>
<keyword evidence="3" id="KW-1185">Reference proteome</keyword>
<feature type="transmembrane region" description="Helical" evidence="1">
    <location>
        <begin position="281"/>
        <end position="303"/>
    </location>
</feature>
<feature type="transmembrane region" description="Helical" evidence="1">
    <location>
        <begin position="337"/>
        <end position="354"/>
    </location>
</feature>
<evidence type="ECO:0000313" key="3">
    <source>
        <dbReference type="Proteomes" id="UP001341135"/>
    </source>
</evidence>